<evidence type="ECO:0000313" key="8">
    <source>
        <dbReference type="EMBL" id="KMS59409.1"/>
    </source>
</evidence>
<evidence type="ECO:0000256" key="3">
    <source>
        <dbReference type="ARBA" id="ARBA00023125"/>
    </source>
</evidence>
<dbReference type="PROSITE" id="PS50977">
    <property type="entry name" value="HTH_TETR_2"/>
    <property type="match status" value="1"/>
</dbReference>
<evidence type="ECO:0000256" key="5">
    <source>
        <dbReference type="PROSITE-ProRule" id="PRU00335"/>
    </source>
</evidence>
<dbReference type="InterPro" id="IPR009057">
    <property type="entry name" value="Homeodomain-like_sf"/>
</dbReference>
<keyword evidence="4" id="KW-0804">Transcription</keyword>
<dbReference type="Gene3D" id="1.10.357.10">
    <property type="entry name" value="Tetracycline Repressor, domain 2"/>
    <property type="match status" value="1"/>
</dbReference>
<dbReference type="PANTHER" id="PTHR30055:SF228">
    <property type="entry name" value="TRANSCRIPTIONAL REGULATOR-RELATED"/>
    <property type="match status" value="1"/>
</dbReference>
<name>A0A0J7Y652_9SPHN</name>
<dbReference type="PATRIC" id="fig|1114963.3.peg.778"/>
<dbReference type="Proteomes" id="UP000052268">
    <property type="component" value="Unassembled WGS sequence"/>
</dbReference>
<dbReference type="InterPro" id="IPR036271">
    <property type="entry name" value="Tet_transcr_reg_TetR-rel_C_sf"/>
</dbReference>
<evidence type="ECO:0000256" key="6">
    <source>
        <dbReference type="SAM" id="MobiDB-lite"/>
    </source>
</evidence>
<dbReference type="Pfam" id="PF00440">
    <property type="entry name" value="TetR_N"/>
    <property type="match status" value="1"/>
</dbReference>
<feature type="DNA-binding region" description="H-T-H motif" evidence="5">
    <location>
        <begin position="42"/>
        <end position="61"/>
    </location>
</feature>
<gene>
    <name evidence="8" type="ORF">V474_09385</name>
</gene>
<keyword evidence="2" id="KW-0805">Transcription regulation</keyword>
<feature type="domain" description="HTH tetR-type" evidence="7">
    <location>
        <begin position="19"/>
        <end position="79"/>
    </location>
</feature>
<dbReference type="InterPro" id="IPR039538">
    <property type="entry name" value="BetI_C"/>
</dbReference>
<proteinExistence type="predicted"/>
<dbReference type="SUPFAM" id="SSF46689">
    <property type="entry name" value="Homeodomain-like"/>
    <property type="match status" value="1"/>
</dbReference>
<evidence type="ECO:0000313" key="9">
    <source>
        <dbReference type="Proteomes" id="UP000052268"/>
    </source>
</evidence>
<evidence type="ECO:0000259" key="7">
    <source>
        <dbReference type="PROSITE" id="PS50977"/>
    </source>
</evidence>
<keyword evidence="9" id="KW-1185">Reference proteome</keyword>
<dbReference type="InterPro" id="IPR001647">
    <property type="entry name" value="HTH_TetR"/>
</dbReference>
<accession>A0A0J7Y652</accession>
<dbReference type="GO" id="GO:0003700">
    <property type="term" value="F:DNA-binding transcription factor activity"/>
    <property type="evidence" value="ECO:0007669"/>
    <property type="project" value="TreeGrafter"/>
</dbReference>
<dbReference type="SUPFAM" id="SSF48498">
    <property type="entry name" value="Tetracyclin repressor-like, C-terminal domain"/>
    <property type="match status" value="1"/>
</dbReference>
<dbReference type="OrthoDB" id="9809265at2"/>
<keyword evidence="3 5" id="KW-0238">DNA-binding</keyword>
<sequence>MSQHQSSTAPTFRRRSDPDERRQSLIEATARCLAKNGAGGTSVRTICAAAGVSPGLLRHYFGGVGQAIAEAYRWTGLRVSHALEEAVAGAGDDPRARLLAYLTASFRSPIADPELLATWLAFWSMTPVDGDIGALHGEIYGEFRGGIQDLILALRPDLSDARLQAVALTALIDGLWLELSLGHAPFTPLEAEGLVEKWLDALL</sequence>
<dbReference type="EMBL" id="JACU01000002">
    <property type="protein sequence ID" value="KMS59409.1"/>
    <property type="molecule type" value="Genomic_DNA"/>
</dbReference>
<feature type="compositionally biased region" description="Polar residues" evidence="6">
    <location>
        <begin position="1"/>
        <end position="10"/>
    </location>
</feature>
<evidence type="ECO:0000256" key="2">
    <source>
        <dbReference type="ARBA" id="ARBA00023015"/>
    </source>
</evidence>
<evidence type="ECO:0000256" key="4">
    <source>
        <dbReference type="ARBA" id="ARBA00023163"/>
    </source>
</evidence>
<evidence type="ECO:0000256" key="1">
    <source>
        <dbReference type="ARBA" id="ARBA00022491"/>
    </source>
</evidence>
<organism evidence="8 9">
    <name type="scientific">Novosphingobium barchaimii LL02</name>
    <dbReference type="NCBI Taxonomy" id="1114963"/>
    <lineage>
        <taxon>Bacteria</taxon>
        <taxon>Pseudomonadati</taxon>
        <taxon>Pseudomonadota</taxon>
        <taxon>Alphaproteobacteria</taxon>
        <taxon>Sphingomonadales</taxon>
        <taxon>Sphingomonadaceae</taxon>
        <taxon>Novosphingobium</taxon>
    </lineage>
</organism>
<dbReference type="PANTHER" id="PTHR30055">
    <property type="entry name" value="HTH-TYPE TRANSCRIPTIONAL REGULATOR RUTR"/>
    <property type="match status" value="1"/>
</dbReference>
<comment type="caution">
    <text evidence="8">The sequence shown here is derived from an EMBL/GenBank/DDBJ whole genome shotgun (WGS) entry which is preliminary data.</text>
</comment>
<dbReference type="RefSeq" id="WP_059150178.1">
    <property type="nucleotide sequence ID" value="NZ_KQ130452.1"/>
</dbReference>
<feature type="region of interest" description="Disordered" evidence="6">
    <location>
        <begin position="1"/>
        <end position="21"/>
    </location>
</feature>
<dbReference type="GO" id="GO:0000976">
    <property type="term" value="F:transcription cis-regulatory region binding"/>
    <property type="evidence" value="ECO:0007669"/>
    <property type="project" value="TreeGrafter"/>
</dbReference>
<dbReference type="Pfam" id="PF13977">
    <property type="entry name" value="TetR_C_6"/>
    <property type="match status" value="1"/>
</dbReference>
<dbReference type="AlphaFoldDB" id="A0A0J7Y652"/>
<keyword evidence="1" id="KW-0678">Repressor</keyword>
<protein>
    <submittedName>
        <fullName evidence="8">Transcriptional regulator</fullName>
    </submittedName>
</protein>
<dbReference type="InterPro" id="IPR050109">
    <property type="entry name" value="HTH-type_TetR-like_transc_reg"/>
</dbReference>
<reference evidence="8 9" key="1">
    <citation type="journal article" date="2015" name="G3 (Bethesda)">
        <title>Insights into Ongoing Evolution of the Hexachlorocyclohexane Catabolic Pathway from Comparative Genomics of Ten Sphingomonadaceae Strains.</title>
        <authorList>
            <person name="Pearce S.L."/>
            <person name="Oakeshott J.G."/>
            <person name="Pandey G."/>
        </authorList>
    </citation>
    <scope>NUCLEOTIDE SEQUENCE [LARGE SCALE GENOMIC DNA]</scope>
    <source>
        <strain evidence="8 9">LL02</strain>
    </source>
</reference>